<evidence type="ECO:0000256" key="1">
    <source>
        <dbReference type="SAM" id="MobiDB-lite"/>
    </source>
</evidence>
<dbReference type="RefSeq" id="XP_056469040.1">
    <property type="nucleotide sequence ID" value="XM_056624052.1"/>
</dbReference>
<feature type="compositionally biased region" description="Polar residues" evidence="1">
    <location>
        <begin position="245"/>
        <end position="258"/>
    </location>
</feature>
<keyword evidence="2" id="KW-0732">Signal</keyword>
<feature type="compositionally biased region" description="Basic residues" evidence="1">
    <location>
        <begin position="307"/>
        <end position="317"/>
    </location>
</feature>
<feature type="chain" id="PRO_5040725696" evidence="2">
    <location>
        <begin position="19"/>
        <end position="372"/>
    </location>
</feature>
<organism evidence="3 4">
    <name type="scientific">Penicillium argentinense</name>
    <dbReference type="NCBI Taxonomy" id="1131581"/>
    <lineage>
        <taxon>Eukaryota</taxon>
        <taxon>Fungi</taxon>
        <taxon>Dikarya</taxon>
        <taxon>Ascomycota</taxon>
        <taxon>Pezizomycotina</taxon>
        <taxon>Eurotiomycetes</taxon>
        <taxon>Eurotiomycetidae</taxon>
        <taxon>Eurotiales</taxon>
        <taxon>Aspergillaceae</taxon>
        <taxon>Penicillium</taxon>
    </lineage>
</organism>
<dbReference type="Proteomes" id="UP001149074">
    <property type="component" value="Unassembled WGS sequence"/>
</dbReference>
<feature type="compositionally biased region" description="Basic and acidic residues" evidence="1">
    <location>
        <begin position="202"/>
        <end position="223"/>
    </location>
</feature>
<feature type="compositionally biased region" description="Polar residues" evidence="1">
    <location>
        <begin position="277"/>
        <end position="289"/>
    </location>
</feature>
<dbReference type="OrthoDB" id="4207724at2759"/>
<evidence type="ECO:0000256" key="2">
    <source>
        <dbReference type="SAM" id="SignalP"/>
    </source>
</evidence>
<feature type="compositionally biased region" description="Basic and acidic residues" evidence="1">
    <location>
        <begin position="291"/>
        <end position="300"/>
    </location>
</feature>
<reference evidence="3" key="2">
    <citation type="journal article" date="2023" name="IMA Fungus">
        <title>Comparative genomic study of the Penicillium genus elucidates a diverse pangenome and 15 lateral gene transfer events.</title>
        <authorList>
            <person name="Petersen C."/>
            <person name="Sorensen T."/>
            <person name="Nielsen M.R."/>
            <person name="Sondergaard T.E."/>
            <person name="Sorensen J.L."/>
            <person name="Fitzpatrick D.A."/>
            <person name="Frisvad J.C."/>
            <person name="Nielsen K.L."/>
        </authorList>
    </citation>
    <scope>NUCLEOTIDE SEQUENCE</scope>
    <source>
        <strain evidence="3">IBT 30761</strain>
    </source>
</reference>
<gene>
    <name evidence="3" type="ORF">N7532_011561</name>
</gene>
<feature type="signal peptide" evidence="2">
    <location>
        <begin position="1"/>
        <end position="18"/>
    </location>
</feature>
<dbReference type="EMBL" id="JAPQKI010000011">
    <property type="protein sequence ID" value="KAJ5082518.1"/>
    <property type="molecule type" value="Genomic_DNA"/>
</dbReference>
<sequence>MNPYLSWAILLVVAGGLGWYYTNGSAPKVKPVVQSTVEKAQPAPKKPKRKTKAPEAASVKKTEVKTVVSPPTTEDEKPDEDIDRKEMARRLAAMKNGTSQAAAPTSKSQKKKAKKANKLEGGSHASSTTGAEADDDLSPAVSPQVNATVPSAGYVSDMLEAPAPGASVLRVTGNVEPEPKKEKPQPFKPAETKKQRQHRQKREAEKLQAREDEKLRVQMEAKQRKGAQQAREAAESKVPAAPTNAWKQATNGASKPTSSPAPRPAPVQLLDTFEATPASNSWTQDLPSEQEQERLAKEEGAWTQVGKHNKKGANKKAGKAEESVSEASASESKPAPAAPAPVEPRVTIKQTHIQGILDSTVKGHPLDSDWAA</sequence>
<feature type="compositionally biased region" description="Basic and acidic residues" evidence="1">
    <location>
        <begin position="177"/>
        <end position="194"/>
    </location>
</feature>
<dbReference type="AlphaFoldDB" id="A0A9W9EIM2"/>
<protein>
    <submittedName>
        <fullName evidence="3">Uncharacterized protein</fullName>
    </submittedName>
</protein>
<keyword evidence="4" id="KW-1185">Reference proteome</keyword>
<comment type="caution">
    <text evidence="3">The sequence shown here is derived from an EMBL/GenBank/DDBJ whole genome shotgun (WGS) entry which is preliminary data.</text>
</comment>
<feature type="compositionally biased region" description="Low complexity" evidence="1">
    <location>
        <begin position="98"/>
        <end position="107"/>
    </location>
</feature>
<feature type="region of interest" description="Disordered" evidence="1">
    <location>
        <begin position="36"/>
        <end position="145"/>
    </location>
</feature>
<evidence type="ECO:0000313" key="4">
    <source>
        <dbReference type="Proteomes" id="UP001149074"/>
    </source>
</evidence>
<accession>A0A9W9EIM2</accession>
<feature type="compositionally biased region" description="Low complexity" evidence="1">
    <location>
        <begin position="325"/>
        <end position="335"/>
    </location>
</feature>
<dbReference type="GeneID" id="81363031"/>
<reference evidence="3" key="1">
    <citation type="submission" date="2022-11" db="EMBL/GenBank/DDBJ databases">
        <authorList>
            <person name="Petersen C."/>
        </authorList>
    </citation>
    <scope>NUCLEOTIDE SEQUENCE</scope>
    <source>
        <strain evidence="3">IBT 30761</strain>
    </source>
</reference>
<proteinExistence type="predicted"/>
<feature type="region of interest" description="Disordered" evidence="1">
    <location>
        <begin position="167"/>
        <end position="351"/>
    </location>
</feature>
<evidence type="ECO:0000313" key="3">
    <source>
        <dbReference type="EMBL" id="KAJ5082518.1"/>
    </source>
</evidence>
<name>A0A9W9EIM2_9EURO</name>